<dbReference type="CDD" id="cd00412">
    <property type="entry name" value="pyrophosphatase"/>
    <property type="match status" value="1"/>
</dbReference>
<organism evidence="8 9">
    <name type="scientific">Sphenostylis stenocarpa</name>
    <dbReference type="NCBI Taxonomy" id="92480"/>
    <lineage>
        <taxon>Eukaryota</taxon>
        <taxon>Viridiplantae</taxon>
        <taxon>Streptophyta</taxon>
        <taxon>Embryophyta</taxon>
        <taxon>Tracheophyta</taxon>
        <taxon>Spermatophyta</taxon>
        <taxon>Magnoliopsida</taxon>
        <taxon>eudicotyledons</taxon>
        <taxon>Gunneridae</taxon>
        <taxon>Pentapetalae</taxon>
        <taxon>rosids</taxon>
        <taxon>fabids</taxon>
        <taxon>Fabales</taxon>
        <taxon>Fabaceae</taxon>
        <taxon>Papilionoideae</taxon>
        <taxon>50 kb inversion clade</taxon>
        <taxon>NPAAA clade</taxon>
        <taxon>indigoferoid/millettioid clade</taxon>
        <taxon>Phaseoleae</taxon>
        <taxon>Sphenostylis</taxon>
    </lineage>
</organism>
<keyword evidence="4" id="KW-0479">Metal-binding</keyword>
<evidence type="ECO:0000256" key="7">
    <source>
        <dbReference type="ARBA" id="ARBA00047820"/>
    </source>
</evidence>
<comment type="similarity">
    <text evidence="2">Belongs to the PPase family.</text>
</comment>
<dbReference type="AlphaFoldDB" id="A0AA86VWK6"/>
<comment type="cofactor">
    <cofactor evidence="1">
        <name>Mg(2+)</name>
        <dbReference type="ChEBI" id="CHEBI:18420"/>
    </cofactor>
</comment>
<dbReference type="Proteomes" id="UP001189624">
    <property type="component" value="Chromosome 2"/>
</dbReference>
<dbReference type="InterPro" id="IPR036649">
    <property type="entry name" value="Pyrophosphatase_sf"/>
</dbReference>
<evidence type="ECO:0000313" key="8">
    <source>
        <dbReference type="EMBL" id="CAJ1930216.1"/>
    </source>
</evidence>
<dbReference type="GO" id="GO:0004427">
    <property type="term" value="F:inorganic diphosphate phosphatase activity"/>
    <property type="evidence" value="ECO:0007669"/>
    <property type="project" value="UniProtKB-EC"/>
</dbReference>
<evidence type="ECO:0000313" key="9">
    <source>
        <dbReference type="Proteomes" id="UP001189624"/>
    </source>
</evidence>
<keyword evidence="9" id="KW-1185">Reference proteome</keyword>
<dbReference type="EMBL" id="OY731399">
    <property type="protein sequence ID" value="CAJ1930216.1"/>
    <property type="molecule type" value="Genomic_DNA"/>
</dbReference>
<accession>A0AA86VWK6</accession>
<dbReference type="Gene3D" id="2.160.10.10">
    <property type="entry name" value="Hexapeptide repeat proteins"/>
    <property type="match status" value="1"/>
</dbReference>
<dbReference type="Gramene" id="rna-AYBTSS11_LOCUS4679">
    <property type="protein sequence ID" value="CAJ1930216.1"/>
    <property type="gene ID" value="gene-AYBTSS11_LOCUS4679"/>
</dbReference>
<protein>
    <recommendedName>
        <fullName evidence="3">inorganic diphosphatase</fullName>
        <ecNumber evidence="3">3.6.1.1</ecNumber>
    </recommendedName>
</protein>
<dbReference type="GO" id="GO:0000287">
    <property type="term" value="F:magnesium ion binding"/>
    <property type="evidence" value="ECO:0007669"/>
    <property type="project" value="InterPro"/>
</dbReference>
<evidence type="ECO:0000256" key="3">
    <source>
        <dbReference type="ARBA" id="ARBA00012146"/>
    </source>
</evidence>
<keyword evidence="6" id="KW-0460">Magnesium</keyword>
<dbReference type="Gene3D" id="3.90.80.10">
    <property type="entry name" value="Inorganic pyrophosphatase"/>
    <property type="match status" value="1"/>
</dbReference>
<dbReference type="InterPro" id="IPR008162">
    <property type="entry name" value="Pyrophosphatase"/>
</dbReference>
<dbReference type="SUPFAM" id="SSF50324">
    <property type="entry name" value="Inorganic pyrophosphatase"/>
    <property type="match status" value="1"/>
</dbReference>
<name>A0AA86VWK6_9FABA</name>
<evidence type="ECO:0000256" key="4">
    <source>
        <dbReference type="ARBA" id="ARBA00022723"/>
    </source>
</evidence>
<evidence type="ECO:0000256" key="1">
    <source>
        <dbReference type="ARBA" id="ARBA00001946"/>
    </source>
</evidence>
<dbReference type="InterPro" id="IPR011004">
    <property type="entry name" value="Trimer_LpxA-like_sf"/>
</dbReference>
<evidence type="ECO:0000256" key="6">
    <source>
        <dbReference type="ARBA" id="ARBA00022842"/>
    </source>
</evidence>
<dbReference type="Pfam" id="PF00719">
    <property type="entry name" value="Pyrophosphatase"/>
    <property type="match status" value="1"/>
</dbReference>
<dbReference type="SUPFAM" id="SSF51161">
    <property type="entry name" value="Trimeric LpxA-like enzymes"/>
    <property type="match status" value="1"/>
</dbReference>
<reference evidence="8" key="1">
    <citation type="submission" date="2023-10" db="EMBL/GenBank/DDBJ databases">
        <authorList>
            <person name="Domelevo Entfellner J.-B."/>
        </authorList>
    </citation>
    <scope>NUCLEOTIDE SEQUENCE</scope>
</reference>
<dbReference type="GO" id="GO:0006796">
    <property type="term" value="P:phosphate-containing compound metabolic process"/>
    <property type="evidence" value="ECO:0007669"/>
    <property type="project" value="InterPro"/>
</dbReference>
<sequence length="333" mass="37801">MRIIDTAFYAVEFWIRETGQAINRLGYRIQGNFQEQLFRHRPLMNVFDKYPSVHKDAFVAPSASLLGDVHVGPASSIWYGCVFRARFMRMGTEDKITFSSQSASNYTNFAQDRAAHPWHNIEIARFTRMGTKDKRTFSSQSAPNYSNFAQDCAAHPWHDIEIGPGAPTVFNCVVEISKGSKVKYVFDKTSGHMKVDRILYSSVCPHNYGFIPRTICEDSDPMNVLVLMREPVLPGSVLRARAIGLMSTVIQGERDYNIIAVCVDDLEFSHYTDVKELPPYCLAEIITLYKKTETVKVEVEDYRPAKDAVDAIKLSMDLYVALVTEGLTEILRR</sequence>
<keyword evidence="5" id="KW-0378">Hydrolase</keyword>
<gene>
    <name evidence="8" type="ORF">AYBTSS11_LOCUS4679</name>
</gene>
<evidence type="ECO:0000256" key="2">
    <source>
        <dbReference type="ARBA" id="ARBA00006220"/>
    </source>
</evidence>
<dbReference type="GO" id="GO:0005737">
    <property type="term" value="C:cytoplasm"/>
    <property type="evidence" value="ECO:0007669"/>
    <property type="project" value="InterPro"/>
</dbReference>
<dbReference type="EC" id="3.6.1.1" evidence="3"/>
<dbReference type="PANTHER" id="PTHR10286">
    <property type="entry name" value="INORGANIC PYROPHOSPHATASE"/>
    <property type="match status" value="1"/>
</dbReference>
<comment type="catalytic activity">
    <reaction evidence="7">
        <text>diphosphate + H2O = 2 phosphate + H(+)</text>
        <dbReference type="Rhea" id="RHEA:24576"/>
        <dbReference type="ChEBI" id="CHEBI:15377"/>
        <dbReference type="ChEBI" id="CHEBI:15378"/>
        <dbReference type="ChEBI" id="CHEBI:33019"/>
        <dbReference type="ChEBI" id="CHEBI:43474"/>
        <dbReference type="EC" id="3.6.1.1"/>
    </reaction>
</comment>
<proteinExistence type="inferred from homology"/>
<evidence type="ECO:0000256" key="5">
    <source>
        <dbReference type="ARBA" id="ARBA00022801"/>
    </source>
</evidence>